<accession>D7BDI4</accession>
<keyword evidence="3" id="KW-1185">Reference proteome</keyword>
<organism evidence="2 3">
    <name type="scientific">Allomeiothermus silvanus (strain ATCC 700542 / DSM 9946 / NBRC 106475 / NCIMB 13440 / VI-R2)</name>
    <name type="common">Thermus silvanus</name>
    <dbReference type="NCBI Taxonomy" id="526227"/>
    <lineage>
        <taxon>Bacteria</taxon>
        <taxon>Thermotogati</taxon>
        <taxon>Deinococcota</taxon>
        <taxon>Deinococci</taxon>
        <taxon>Thermales</taxon>
        <taxon>Thermaceae</taxon>
        <taxon>Allomeiothermus</taxon>
    </lineage>
</organism>
<name>D7BDI4_ALLS1</name>
<dbReference type="AlphaFoldDB" id="D7BDI4"/>
<dbReference type="HOGENOM" id="CLU_084426_0_0_0"/>
<dbReference type="PIRSF" id="PIRSF030013">
    <property type="entry name" value="ThuA"/>
    <property type="match status" value="1"/>
</dbReference>
<sequence length="248" mass="28813">MRMETINVTIWNEYLHETRNPRVQAIYPEGIHRAIAKGLEPLGDFAIRTATLAEPEHGLSAAVLEQTDVLLWWGHVAHDQVSEKVVEQVQLQVLSGMGLIVLHSGHYAKIFKRLMGTFCSLKWREAGERERLWNLRPDHPILQGIPEYIELREEEMYGERFDIPEPDELLMISWFQGGEVFRSACTWTRGHGRIFYFRPGHETYPTYYNPHVLRILANACGWARRRVRLDVTQAPHSQPLEPLPREAQ</sequence>
<dbReference type="STRING" id="526227.Mesil_2966"/>
<dbReference type="InterPro" id="IPR029062">
    <property type="entry name" value="Class_I_gatase-like"/>
</dbReference>
<dbReference type="eggNOG" id="COG4813">
    <property type="taxonomic scope" value="Bacteria"/>
</dbReference>
<gene>
    <name evidence="2" type="ordered locus">Mesil_2966</name>
</gene>
<dbReference type="InterPro" id="IPR029010">
    <property type="entry name" value="ThuA-like"/>
</dbReference>
<dbReference type="Proteomes" id="UP000001916">
    <property type="component" value="Chromosome"/>
</dbReference>
<protein>
    <recommendedName>
        <fullName evidence="1">ThuA-like domain-containing protein</fullName>
    </recommendedName>
</protein>
<dbReference type="EMBL" id="CP002042">
    <property type="protein sequence ID" value="ADH64804.1"/>
    <property type="molecule type" value="Genomic_DNA"/>
</dbReference>
<evidence type="ECO:0000313" key="3">
    <source>
        <dbReference type="Proteomes" id="UP000001916"/>
    </source>
</evidence>
<dbReference type="SUPFAM" id="SSF52317">
    <property type="entry name" value="Class I glutamine amidotransferase-like"/>
    <property type="match status" value="1"/>
</dbReference>
<dbReference type="Gene3D" id="3.40.50.880">
    <property type="match status" value="1"/>
</dbReference>
<dbReference type="KEGG" id="msv:Mesil_2966"/>
<dbReference type="Pfam" id="PF06283">
    <property type="entry name" value="ThuA"/>
    <property type="match status" value="1"/>
</dbReference>
<evidence type="ECO:0000259" key="1">
    <source>
        <dbReference type="Pfam" id="PF06283"/>
    </source>
</evidence>
<dbReference type="InterPro" id="IPR009381">
    <property type="entry name" value="Trehalose_catabolism_ThuA_prok"/>
</dbReference>
<evidence type="ECO:0000313" key="2">
    <source>
        <dbReference type="EMBL" id="ADH64804.1"/>
    </source>
</evidence>
<feature type="domain" description="ThuA-like" evidence="1">
    <location>
        <begin position="8"/>
        <end position="223"/>
    </location>
</feature>
<reference evidence="2 3" key="1">
    <citation type="journal article" date="2010" name="Stand. Genomic Sci.">
        <title>Complete genome sequence of Meiothermus silvanus type strain (VI-R2).</title>
        <authorList>
            <person name="Sikorski J."/>
            <person name="Tindall B.J."/>
            <person name="Lowry S."/>
            <person name="Lucas S."/>
            <person name="Nolan M."/>
            <person name="Copeland A."/>
            <person name="Glavina Del Rio T."/>
            <person name="Tice H."/>
            <person name="Cheng J.F."/>
            <person name="Han C."/>
            <person name="Pitluck S."/>
            <person name="Liolios K."/>
            <person name="Ivanova N."/>
            <person name="Mavromatis K."/>
            <person name="Mikhailova N."/>
            <person name="Pati A."/>
            <person name="Goodwin L."/>
            <person name="Chen A."/>
            <person name="Palaniappan K."/>
            <person name="Land M."/>
            <person name="Hauser L."/>
            <person name="Chang Y.J."/>
            <person name="Jeffries C.D."/>
            <person name="Rohde M."/>
            <person name="Goker M."/>
            <person name="Woyke T."/>
            <person name="Bristow J."/>
            <person name="Eisen J.A."/>
            <person name="Markowitz V."/>
            <person name="Hugenholtz P."/>
            <person name="Kyrpides N.C."/>
            <person name="Klenk H.P."/>
            <person name="Lapidus A."/>
        </authorList>
    </citation>
    <scope>NUCLEOTIDE SEQUENCE [LARGE SCALE GENOMIC DNA]</scope>
    <source>
        <strain evidence="3">ATCC 700542 / DSM 9946 / VI-R2</strain>
    </source>
</reference>
<proteinExistence type="predicted"/>